<organism evidence="1 2">
    <name type="scientific">Endocarpon pusillum</name>
    <dbReference type="NCBI Taxonomy" id="364733"/>
    <lineage>
        <taxon>Eukaryota</taxon>
        <taxon>Fungi</taxon>
        <taxon>Dikarya</taxon>
        <taxon>Ascomycota</taxon>
        <taxon>Pezizomycotina</taxon>
        <taxon>Eurotiomycetes</taxon>
        <taxon>Chaetothyriomycetidae</taxon>
        <taxon>Verrucariales</taxon>
        <taxon>Verrucariaceae</taxon>
        <taxon>Endocarpon</taxon>
    </lineage>
</organism>
<dbReference type="InterPro" id="IPR036291">
    <property type="entry name" value="NAD(P)-bd_dom_sf"/>
</dbReference>
<dbReference type="Proteomes" id="UP000606974">
    <property type="component" value="Unassembled WGS sequence"/>
</dbReference>
<reference evidence="1" key="1">
    <citation type="submission" date="2020-02" db="EMBL/GenBank/DDBJ databases">
        <authorList>
            <person name="Palmer J.M."/>
        </authorList>
    </citation>
    <scope>NUCLEOTIDE SEQUENCE</scope>
    <source>
        <strain evidence="1">EPUS1.4</strain>
        <tissue evidence="1">Thallus</tissue>
    </source>
</reference>
<comment type="caution">
    <text evidence="1">The sequence shown here is derived from an EMBL/GenBank/DDBJ whole genome shotgun (WGS) entry which is preliminary data.</text>
</comment>
<dbReference type="InterPro" id="IPR002347">
    <property type="entry name" value="SDR_fam"/>
</dbReference>
<proteinExistence type="predicted"/>
<dbReference type="OrthoDB" id="191139at2759"/>
<dbReference type="Gene3D" id="3.40.50.720">
    <property type="entry name" value="NAD(P)-binding Rossmann-like Domain"/>
    <property type="match status" value="1"/>
</dbReference>
<dbReference type="SUPFAM" id="SSF51735">
    <property type="entry name" value="NAD(P)-binding Rossmann-fold domains"/>
    <property type="match status" value="1"/>
</dbReference>
<dbReference type="AlphaFoldDB" id="A0A8H7AE79"/>
<evidence type="ECO:0000313" key="2">
    <source>
        <dbReference type="Proteomes" id="UP000606974"/>
    </source>
</evidence>
<gene>
    <name evidence="1" type="ORF">GJ744_000738</name>
</gene>
<evidence type="ECO:0000313" key="1">
    <source>
        <dbReference type="EMBL" id="KAF7505491.1"/>
    </source>
</evidence>
<dbReference type="Pfam" id="PF00106">
    <property type="entry name" value="adh_short"/>
    <property type="match status" value="1"/>
</dbReference>
<dbReference type="EMBL" id="JAACFV010000108">
    <property type="protein sequence ID" value="KAF7505491.1"/>
    <property type="molecule type" value="Genomic_DNA"/>
</dbReference>
<accession>A0A8H7AE79</accession>
<name>A0A8H7AE79_9EURO</name>
<keyword evidence="2" id="KW-1185">Reference proteome</keyword>
<sequence>MPADCRERPFRMALPDGPSGIVYASSSAGVDLALHSTRGVHFRYAKLDLTNPSSIEHLASIIKHEQGDVDVLFNVAGLNIMKPRTGSRAFSDNKRIMDANFQAHSRCVWPLCQS</sequence>
<protein>
    <submittedName>
        <fullName evidence="1">Uncharacterized protein</fullName>
    </submittedName>
</protein>